<proteinExistence type="inferred from homology"/>
<dbReference type="GO" id="GO:0005524">
    <property type="term" value="F:ATP binding"/>
    <property type="evidence" value="ECO:0007669"/>
    <property type="project" value="UniProtKB-KW"/>
</dbReference>
<dbReference type="Pfam" id="PF00005">
    <property type="entry name" value="ABC_tran"/>
    <property type="match status" value="1"/>
</dbReference>
<protein>
    <submittedName>
        <fullName evidence="7">Peptide/nickel transport system ATP-binding protein</fullName>
    </submittedName>
</protein>
<dbReference type="PANTHER" id="PTHR43776">
    <property type="entry name" value="TRANSPORT ATP-BINDING PROTEIN"/>
    <property type="match status" value="1"/>
</dbReference>
<evidence type="ECO:0000256" key="3">
    <source>
        <dbReference type="ARBA" id="ARBA00022448"/>
    </source>
</evidence>
<dbReference type="AlphaFoldDB" id="A0A1H3WTL2"/>
<dbReference type="InterPro" id="IPR013563">
    <property type="entry name" value="Oligopep_ABC_C"/>
</dbReference>
<comment type="similarity">
    <text evidence="2">Belongs to the ABC transporter superfamily.</text>
</comment>
<dbReference type="NCBIfam" id="TIGR01727">
    <property type="entry name" value="oligo_HPY"/>
    <property type="match status" value="1"/>
</dbReference>
<feature type="domain" description="ABC transporter" evidence="6">
    <location>
        <begin position="19"/>
        <end position="263"/>
    </location>
</feature>
<organism evidence="7 8">
    <name type="scientific">Rubrimonas cliftonensis</name>
    <dbReference type="NCBI Taxonomy" id="89524"/>
    <lineage>
        <taxon>Bacteria</taxon>
        <taxon>Pseudomonadati</taxon>
        <taxon>Pseudomonadota</taxon>
        <taxon>Alphaproteobacteria</taxon>
        <taxon>Rhodobacterales</taxon>
        <taxon>Paracoccaceae</taxon>
        <taxon>Rubrimonas</taxon>
    </lineage>
</organism>
<name>A0A1H3WTL2_9RHOB</name>
<dbReference type="InterPro" id="IPR017871">
    <property type="entry name" value="ABC_transporter-like_CS"/>
</dbReference>
<dbReference type="InterPro" id="IPR003439">
    <property type="entry name" value="ABC_transporter-like_ATP-bd"/>
</dbReference>
<dbReference type="InterPro" id="IPR050319">
    <property type="entry name" value="ABC_transp_ATP-bind"/>
</dbReference>
<evidence type="ECO:0000313" key="8">
    <source>
        <dbReference type="Proteomes" id="UP000198703"/>
    </source>
</evidence>
<gene>
    <name evidence="7" type="ORF">SAMN05444370_102107</name>
</gene>
<dbReference type="EMBL" id="FNQM01000002">
    <property type="protein sequence ID" value="SDZ90081.1"/>
    <property type="molecule type" value="Genomic_DNA"/>
</dbReference>
<sequence length="371" mass="39174">MSPPEAGAAPPALEARGLVKTFDVRRGLLRRRVGAVQAVADVSFSVGAGETLALVGESGCGKSTLGRAALRLIEPTAGEVLLDGRSLTALPPGALRAARRDMQIIFQDPFGALNPRMTVAETLAEPMLLHGLADAGDVGDRVRALLAACGMQPFHAGRYPHEFSGGQRQRIGVARALATRPRLVVCDEPVSALDVSVQAQIVNLLQDLQAEIGAAYLFISHDLAVVRHIAARVAVMYLGRIVETAPTAEIFARPRHPYTRLLLEAAPRLRPGARSRTVVEGDPPSAMAPPPGCAFHPRCPMAEARCRIERPQLGRVGGADVACHFAEAAPTPQDEAPQAEEGMLARRIAALQAARAAVGQDRRPAAAPPPA</sequence>
<keyword evidence="3" id="KW-0813">Transport</keyword>
<reference evidence="7 8" key="1">
    <citation type="submission" date="2016-10" db="EMBL/GenBank/DDBJ databases">
        <authorList>
            <person name="de Groot N.N."/>
        </authorList>
    </citation>
    <scope>NUCLEOTIDE SEQUENCE [LARGE SCALE GENOMIC DNA]</scope>
    <source>
        <strain evidence="7 8">DSM 15345</strain>
    </source>
</reference>
<dbReference type="Proteomes" id="UP000198703">
    <property type="component" value="Unassembled WGS sequence"/>
</dbReference>
<evidence type="ECO:0000256" key="4">
    <source>
        <dbReference type="ARBA" id="ARBA00022741"/>
    </source>
</evidence>
<keyword evidence="4" id="KW-0547">Nucleotide-binding</keyword>
<dbReference type="Gene3D" id="3.40.50.300">
    <property type="entry name" value="P-loop containing nucleotide triphosphate hydrolases"/>
    <property type="match status" value="1"/>
</dbReference>
<dbReference type="RefSeq" id="WP_245730904.1">
    <property type="nucleotide sequence ID" value="NZ_FNQM01000002.1"/>
</dbReference>
<comment type="subcellular location">
    <subcellularLocation>
        <location evidence="1">Cell inner membrane</location>
        <topology evidence="1">Peripheral membrane protein</topology>
    </subcellularLocation>
</comment>
<evidence type="ECO:0000259" key="6">
    <source>
        <dbReference type="PROSITE" id="PS50893"/>
    </source>
</evidence>
<dbReference type="GO" id="GO:0055085">
    <property type="term" value="P:transmembrane transport"/>
    <property type="evidence" value="ECO:0007669"/>
    <property type="project" value="UniProtKB-ARBA"/>
</dbReference>
<dbReference type="Pfam" id="PF08352">
    <property type="entry name" value="oligo_HPY"/>
    <property type="match status" value="1"/>
</dbReference>
<dbReference type="SUPFAM" id="SSF52540">
    <property type="entry name" value="P-loop containing nucleoside triphosphate hydrolases"/>
    <property type="match status" value="1"/>
</dbReference>
<keyword evidence="5 7" id="KW-0067">ATP-binding</keyword>
<evidence type="ECO:0000256" key="1">
    <source>
        <dbReference type="ARBA" id="ARBA00004417"/>
    </source>
</evidence>
<evidence type="ECO:0000313" key="7">
    <source>
        <dbReference type="EMBL" id="SDZ90081.1"/>
    </source>
</evidence>
<dbReference type="STRING" id="89524.SAMN05444370_102107"/>
<accession>A0A1H3WTL2</accession>
<dbReference type="CDD" id="cd03257">
    <property type="entry name" value="ABC_NikE_OppD_transporters"/>
    <property type="match status" value="1"/>
</dbReference>
<dbReference type="InterPro" id="IPR003593">
    <property type="entry name" value="AAA+_ATPase"/>
</dbReference>
<dbReference type="PROSITE" id="PS50893">
    <property type="entry name" value="ABC_TRANSPORTER_2"/>
    <property type="match status" value="1"/>
</dbReference>
<dbReference type="GO" id="GO:0016887">
    <property type="term" value="F:ATP hydrolysis activity"/>
    <property type="evidence" value="ECO:0007669"/>
    <property type="project" value="InterPro"/>
</dbReference>
<evidence type="ECO:0000256" key="2">
    <source>
        <dbReference type="ARBA" id="ARBA00005417"/>
    </source>
</evidence>
<keyword evidence="8" id="KW-1185">Reference proteome</keyword>
<evidence type="ECO:0000256" key="5">
    <source>
        <dbReference type="ARBA" id="ARBA00022840"/>
    </source>
</evidence>
<dbReference type="SMART" id="SM00382">
    <property type="entry name" value="AAA"/>
    <property type="match status" value="1"/>
</dbReference>
<dbReference type="FunFam" id="3.40.50.300:FF:000016">
    <property type="entry name" value="Oligopeptide ABC transporter ATP-binding component"/>
    <property type="match status" value="1"/>
</dbReference>
<dbReference type="GO" id="GO:0015833">
    <property type="term" value="P:peptide transport"/>
    <property type="evidence" value="ECO:0007669"/>
    <property type="project" value="InterPro"/>
</dbReference>
<dbReference type="PROSITE" id="PS00211">
    <property type="entry name" value="ABC_TRANSPORTER_1"/>
    <property type="match status" value="1"/>
</dbReference>
<dbReference type="PANTHER" id="PTHR43776:SF7">
    <property type="entry name" value="D,D-DIPEPTIDE TRANSPORT ATP-BINDING PROTEIN DDPF-RELATED"/>
    <property type="match status" value="1"/>
</dbReference>
<dbReference type="InterPro" id="IPR027417">
    <property type="entry name" value="P-loop_NTPase"/>
</dbReference>
<dbReference type="GO" id="GO:0005886">
    <property type="term" value="C:plasma membrane"/>
    <property type="evidence" value="ECO:0007669"/>
    <property type="project" value="UniProtKB-SubCell"/>
</dbReference>